<dbReference type="Proteomes" id="UP000465609">
    <property type="component" value="Plasmid pJCM15296"/>
</dbReference>
<reference evidence="2 3" key="1">
    <citation type="journal article" date="2019" name="Emerg. Microbes Infect.">
        <title>Comprehensive subspecies identification of 175 nontuberculous mycobacteria species based on 7547 genomic profiles.</title>
        <authorList>
            <person name="Matsumoto Y."/>
            <person name="Kinjo T."/>
            <person name="Motooka D."/>
            <person name="Nabeya D."/>
            <person name="Jung N."/>
            <person name="Uechi K."/>
            <person name="Horii T."/>
            <person name="Iida T."/>
            <person name="Fujita J."/>
            <person name="Nakamura S."/>
        </authorList>
    </citation>
    <scope>NUCLEOTIDE SEQUENCE [LARGE SCALE GENOMIC DNA]</scope>
    <source>
        <strain evidence="2 3">JCM 15296</strain>
        <plasmid evidence="2">pJCM15296</plasmid>
    </source>
</reference>
<feature type="region of interest" description="Disordered" evidence="1">
    <location>
        <begin position="1"/>
        <end position="58"/>
    </location>
</feature>
<feature type="compositionally biased region" description="Pro residues" evidence="1">
    <location>
        <begin position="44"/>
        <end position="53"/>
    </location>
</feature>
<dbReference type="EMBL" id="AP022578">
    <property type="protein sequence ID" value="BBX88231.1"/>
    <property type="molecule type" value="Genomic_DNA"/>
</dbReference>
<gene>
    <name evidence="2" type="ORF">MAUB_64320</name>
</gene>
<protein>
    <recommendedName>
        <fullName evidence="4">Haemophore haem-binding domain-containing protein</fullName>
    </recommendedName>
</protein>
<keyword evidence="3" id="KW-1185">Reference proteome</keyword>
<organism evidence="2 3">
    <name type="scientific">Mycolicibacterium aubagnense</name>
    <dbReference type="NCBI Taxonomy" id="319707"/>
    <lineage>
        <taxon>Bacteria</taxon>
        <taxon>Bacillati</taxon>
        <taxon>Actinomycetota</taxon>
        <taxon>Actinomycetes</taxon>
        <taxon>Mycobacteriales</taxon>
        <taxon>Mycobacteriaceae</taxon>
        <taxon>Mycolicibacterium</taxon>
    </lineage>
</organism>
<name>A0ABN5Z233_9MYCO</name>
<proteinExistence type="predicted"/>
<geneLocation type="plasmid" evidence="2 3">
    <name>pJCM15296</name>
</geneLocation>
<evidence type="ECO:0000256" key="1">
    <source>
        <dbReference type="SAM" id="MobiDB-lite"/>
    </source>
</evidence>
<feature type="compositionally biased region" description="Low complexity" evidence="1">
    <location>
        <begin position="33"/>
        <end position="43"/>
    </location>
</feature>
<sequence>MGQPQQQPGGVTMTPPDVAWARTGATTGPPPQALLTPPQSLQAPAPPPPPPPADNQRRGLDWKLIAPISLALVLATAAVVMSVVKLAEPAPVATTTTVTAAPVGPTFTPDQVAAAKKQACDAVDTADGPITSSQRDFYAARLDRNSPQYQQMLSNWQTVSAVEAEYTRGHLTPATPPAVADAINADLGALAALVDGNTRGVSDDQANILIDKYKATGAQVTKVCEE</sequence>
<evidence type="ECO:0008006" key="4">
    <source>
        <dbReference type="Google" id="ProtNLM"/>
    </source>
</evidence>
<evidence type="ECO:0000313" key="3">
    <source>
        <dbReference type="Proteomes" id="UP000465609"/>
    </source>
</evidence>
<keyword evidence="2" id="KW-0614">Plasmid</keyword>
<accession>A0ABN5Z233</accession>
<evidence type="ECO:0000313" key="2">
    <source>
        <dbReference type="EMBL" id="BBX88231.1"/>
    </source>
</evidence>